<accession>R4WD03</accession>
<feature type="active site" description="Schiff-base intermediate with acetaldehyde" evidence="9">
    <location>
        <position position="219"/>
    </location>
</feature>
<dbReference type="InterPro" id="IPR002915">
    <property type="entry name" value="DeoC/FbaB/LacD_aldolase"/>
</dbReference>
<comment type="similarity">
    <text evidence="2">Belongs to the DeoC/FbaB aldolase family. DeoC type 2 subfamily.</text>
</comment>
<dbReference type="InterPro" id="IPR013785">
    <property type="entry name" value="Aldolase_TIM"/>
</dbReference>
<keyword evidence="4" id="KW-0456">Lyase</keyword>
<proteinExistence type="evidence at transcript level"/>
<dbReference type="Gene3D" id="3.20.20.70">
    <property type="entry name" value="Aldolase class I"/>
    <property type="match status" value="1"/>
</dbReference>
<evidence type="ECO:0000256" key="2">
    <source>
        <dbReference type="ARBA" id="ARBA00009473"/>
    </source>
</evidence>
<dbReference type="CDD" id="cd00959">
    <property type="entry name" value="DeoC"/>
    <property type="match status" value="1"/>
</dbReference>
<comment type="pathway">
    <text evidence="1">Carbohydrate degradation; 2-deoxy-D-ribose 1-phosphate degradation; D-glyceraldehyde 3-phosphate and acetaldehyde from 2-deoxy-alpha-D-ribose 1-phosphate: step 2/2.</text>
</comment>
<dbReference type="GO" id="GO:0016052">
    <property type="term" value="P:carbohydrate catabolic process"/>
    <property type="evidence" value="ECO:0007669"/>
    <property type="project" value="TreeGrafter"/>
</dbReference>
<evidence type="ECO:0000313" key="10">
    <source>
        <dbReference type="EMBL" id="BAN20508.1"/>
    </source>
</evidence>
<sequence>MYIEFDSTFCNGNTHINEASLHRSISSLRLPVLYKNYEIAWLLKAISCIDLTTLAGDDTFSNVSRLCIKAVNPVSHVILSTFAENKIDLGFLNDIQVAAVCVYPARVADAVKQLKLLNSSMPVASVATGFPTGQYPLTTRVDEIAFCVENGASEIDIVLDRSLVLGGKWQELHEEVSKMKKACGEAHMKAILSVGECGSPENIYKAAMACMMAGSEFIKTSTGKESVNANLPAGLVMCRAIRDFHRKTNTKVGLKPAGGVRVWSDAFPWLELVKEELGREWVEPHLFRIGASGLLQDLEKRLYKLATGVSAPSTFFKQV</sequence>
<evidence type="ECO:0000256" key="5">
    <source>
        <dbReference type="ARBA" id="ARBA00023270"/>
    </source>
</evidence>
<evidence type="ECO:0000256" key="3">
    <source>
        <dbReference type="ARBA" id="ARBA00012515"/>
    </source>
</evidence>
<evidence type="ECO:0000256" key="1">
    <source>
        <dbReference type="ARBA" id="ARBA00004816"/>
    </source>
</evidence>
<dbReference type="EMBL" id="AK417293">
    <property type="protein sequence ID" value="BAN20508.1"/>
    <property type="molecule type" value="mRNA"/>
</dbReference>
<evidence type="ECO:0000256" key="7">
    <source>
        <dbReference type="ARBA" id="ARBA00032755"/>
    </source>
</evidence>
<keyword evidence="5 9" id="KW-0704">Schiff base</keyword>
<evidence type="ECO:0000256" key="8">
    <source>
        <dbReference type="ARBA" id="ARBA00048791"/>
    </source>
</evidence>
<dbReference type="GO" id="GO:0009264">
    <property type="term" value="P:deoxyribonucleotide catabolic process"/>
    <property type="evidence" value="ECO:0007669"/>
    <property type="project" value="InterPro"/>
</dbReference>
<reference evidence="10" key="1">
    <citation type="journal article" date="2013" name="PLoS ONE">
        <title>Gene expression in gut symbiotic organ of stinkbug affected by extracellular bacterial symbiont.</title>
        <authorList>
            <person name="Futahashi R."/>
            <person name="Tanaka K."/>
            <person name="Tanahashi M."/>
            <person name="Nikoh N."/>
            <person name="Kikuchi Y."/>
            <person name="Lee B.L."/>
            <person name="Fukatsu T."/>
        </authorList>
    </citation>
    <scope>NUCLEOTIDE SEQUENCE</scope>
    <source>
        <tissue evidence="10">Midgut</tissue>
    </source>
</reference>
<comment type="catalytic activity">
    <reaction evidence="8">
        <text>2-deoxy-D-ribose 5-phosphate = D-glyceraldehyde 3-phosphate + acetaldehyde</text>
        <dbReference type="Rhea" id="RHEA:12821"/>
        <dbReference type="ChEBI" id="CHEBI:15343"/>
        <dbReference type="ChEBI" id="CHEBI:59776"/>
        <dbReference type="ChEBI" id="CHEBI:62877"/>
        <dbReference type="EC" id="4.1.2.4"/>
    </reaction>
</comment>
<dbReference type="GO" id="GO:0005737">
    <property type="term" value="C:cytoplasm"/>
    <property type="evidence" value="ECO:0007669"/>
    <property type="project" value="InterPro"/>
</dbReference>
<dbReference type="PANTHER" id="PTHR10889">
    <property type="entry name" value="DEOXYRIBOSE-PHOSPHATE ALDOLASE"/>
    <property type="match status" value="1"/>
</dbReference>
<evidence type="ECO:0000256" key="9">
    <source>
        <dbReference type="PIRSR" id="PIRSR001357-50"/>
    </source>
</evidence>
<dbReference type="InterPro" id="IPR011343">
    <property type="entry name" value="DeoC"/>
</dbReference>
<organism evidence="10">
    <name type="scientific">Riptortus pedestris</name>
    <name type="common">Bean bug</name>
    <dbReference type="NCBI Taxonomy" id="329032"/>
    <lineage>
        <taxon>Eukaryota</taxon>
        <taxon>Metazoa</taxon>
        <taxon>Ecdysozoa</taxon>
        <taxon>Arthropoda</taxon>
        <taxon>Hexapoda</taxon>
        <taxon>Insecta</taxon>
        <taxon>Pterygota</taxon>
        <taxon>Neoptera</taxon>
        <taxon>Paraneoptera</taxon>
        <taxon>Hemiptera</taxon>
        <taxon>Heteroptera</taxon>
        <taxon>Panheteroptera</taxon>
        <taxon>Pentatomomorpha</taxon>
        <taxon>Coreoidea</taxon>
        <taxon>Alydidae</taxon>
        <taxon>Riptortus</taxon>
    </lineage>
</organism>
<protein>
    <recommendedName>
        <fullName evidence="3">deoxyribose-phosphate aldolase</fullName>
        <ecNumber evidence="3">4.1.2.4</ecNumber>
    </recommendedName>
    <alternativeName>
        <fullName evidence="7">2-deoxy-D-ribose 5-phosphate aldolase</fullName>
    </alternativeName>
    <alternativeName>
        <fullName evidence="6">Phosphodeoxyriboaldolase</fullName>
    </alternativeName>
</protein>
<evidence type="ECO:0000256" key="4">
    <source>
        <dbReference type="ARBA" id="ARBA00023239"/>
    </source>
</evidence>
<evidence type="ECO:0000256" key="6">
    <source>
        <dbReference type="ARBA" id="ARBA00031814"/>
    </source>
</evidence>
<dbReference type="PANTHER" id="PTHR10889:SF3">
    <property type="entry name" value="DEOXYRIBOSE-PHOSPHATE ALDOLASE"/>
    <property type="match status" value="1"/>
</dbReference>
<name>R4WD03_RIPPE</name>
<dbReference type="GO" id="GO:0046386">
    <property type="term" value="P:deoxyribose phosphate catabolic process"/>
    <property type="evidence" value="ECO:0007669"/>
    <property type="project" value="UniProtKB-UniPathway"/>
</dbReference>
<dbReference type="PIRSF" id="PIRSF001357">
    <property type="entry name" value="DeoC"/>
    <property type="match status" value="1"/>
</dbReference>
<dbReference type="Pfam" id="PF01791">
    <property type="entry name" value="DeoC"/>
    <property type="match status" value="1"/>
</dbReference>
<dbReference type="EC" id="4.1.2.4" evidence="3"/>
<dbReference type="AlphaFoldDB" id="R4WD03"/>
<feature type="active site" description="Proton donor/acceptor" evidence="9">
    <location>
        <position position="255"/>
    </location>
</feature>
<dbReference type="GO" id="GO:0004139">
    <property type="term" value="F:deoxyribose-phosphate aldolase activity"/>
    <property type="evidence" value="ECO:0007669"/>
    <property type="project" value="UniProtKB-EC"/>
</dbReference>
<dbReference type="UniPathway" id="UPA00002">
    <property type="reaction ID" value="UER00468"/>
</dbReference>
<dbReference type="SMART" id="SM01133">
    <property type="entry name" value="DeoC"/>
    <property type="match status" value="1"/>
</dbReference>
<dbReference type="SUPFAM" id="SSF51569">
    <property type="entry name" value="Aldolase"/>
    <property type="match status" value="1"/>
</dbReference>